<dbReference type="Proteomes" id="UP000008792">
    <property type="component" value="Unassembled WGS sequence"/>
</dbReference>
<dbReference type="InParanoid" id="B4LWY2"/>
<dbReference type="EMBL" id="CH940650">
    <property type="protein sequence ID" value="EDW67729.2"/>
    <property type="molecule type" value="Genomic_DNA"/>
</dbReference>
<dbReference type="HOGENOM" id="CLU_2778510_0_0_1"/>
<keyword evidence="1" id="KW-0472">Membrane</keyword>
<reference evidence="2 3" key="1">
    <citation type="journal article" date="2007" name="Nature">
        <title>Evolution of genes and genomes on the Drosophila phylogeny.</title>
        <authorList>
            <consortium name="Drosophila 12 Genomes Consortium"/>
            <person name="Clark A.G."/>
            <person name="Eisen M.B."/>
            <person name="Smith D.R."/>
            <person name="Bergman C.M."/>
            <person name="Oliver B."/>
            <person name="Markow T.A."/>
            <person name="Kaufman T.C."/>
            <person name="Kellis M."/>
            <person name="Gelbart W."/>
            <person name="Iyer V.N."/>
            <person name="Pollard D.A."/>
            <person name="Sackton T.B."/>
            <person name="Larracuente A.M."/>
            <person name="Singh N.D."/>
            <person name="Abad J.P."/>
            <person name="Abt D.N."/>
            <person name="Adryan B."/>
            <person name="Aguade M."/>
            <person name="Akashi H."/>
            <person name="Anderson W.W."/>
            <person name="Aquadro C.F."/>
            <person name="Ardell D.H."/>
            <person name="Arguello R."/>
            <person name="Artieri C.G."/>
            <person name="Barbash D.A."/>
            <person name="Barker D."/>
            <person name="Barsanti P."/>
            <person name="Batterham P."/>
            <person name="Batzoglou S."/>
            <person name="Begun D."/>
            <person name="Bhutkar A."/>
            <person name="Blanco E."/>
            <person name="Bosak S.A."/>
            <person name="Bradley R.K."/>
            <person name="Brand A.D."/>
            <person name="Brent M.R."/>
            <person name="Brooks A.N."/>
            <person name="Brown R.H."/>
            <person name="Butlin R.K."/>
            <person name="Caggese C."/>
            <person name="Calvi B.R."/>
            <person name="Bernardo de Carvalho A."/>
            <person name="Caspi A."/>
            <person name="Castrezana S."/>
            <person name="Celniker S.E."/>
            <person name="Chang J.L."/>
            <person name="Chapple C."/>
            <person name="Chatterji S."/>
            <person name="Chinwalla A."/>
            <person name="Civetta A."/>
            <person name="Clifton S.W."/>
            <person name="Comeron J.M."/>
            <person name="Costello J.C."/>
            <person name="Coyne J.A."/>
            <person name="Daub J."/>
            <person name="David R.G."/>
            <person name="Delcher A.L."/>
            <person name="Delehaunty K."/>
            <person name="Do C.B."/>
            <person name="Ebling H."/>
            <person name="Edwards K."/>
            <person name="Eickbush T."/>
            <person name="Evans J.D."/>
            <person name="Filipski A."/>
            <person name="Findeiss S."/>
            <person name="Freyhult E."/>
            <person name="Fulton L."/>
            <person name="Fulton R."/>
            <person name="Garcia A.C."/>
            <person name="Gardiner A."/>
            <person name="Garfield D.A."/>
            <person name="Garvin B.E."/>
            <person name="Gibson G."/>
            <person name="Gilbert D."/>
            <person name="Gnerre S."/>
            <person name="Godfrey J."/>
            <person name="Good R."/>
            <person name="Gotea V."/>
            <person name="Gravely B."/>
            <person name="Greenberg A.J."/>
            <person name="Griffiths-Jones S."/>
            <person name="Gross S."/>
            <person name="Guigo R."/>
            <person name="Gustafson E.A."/>
            <person name="Haerty W."/>
            <person name="Hahn M.W."/>
            <person name="Halligan D.L."/>
            <person name="Halpern A.L."/>
            <person name="Halter G.M."/>
            <person name="Han M.V."/>
            <person name="Heger A."/>
            <person name="Hillier L."/>
            <person name="Hinrichs A.S."/>
            <person name="Holmes I."/>
            <person name="Hoskins R.A."/>
            <person name="Hubisz M.J."/>
            <person name="Hultmark D."/>
            <person name="Huntley M.A."/>
            <person name="Jaffe D.B."/>
            <person name="Jagadeeshan S."/>
            <person name="Jeck W.R."/>
            <person name="Johnson J."/>
            <person name="Jones C.D."/>
            <person name="Jordan W.C."/>
            <person name="Karpen G.H."/>
            <person name="Kataoka E."/>
            <person name="Keightley P.D."/>
            <person name="Kheradpour P."/>
            <person name="Kirkness E.F."/>
            <person name="Koerich L.B."/>
            <person name="Kristiansen K."/>
            <person name="Kudrna D."/>
            <person name="Kulathinal R.J."/>
            <person name="Kumar S."/>
            <person name="Kwok R."/>
            <person name="Lander E."/>
            <person name="Langley C.H."/>
            <person name="Lapoint R."/>
            <person name="Lazzaro B.P."/>
            <person name="Lee S.J."/>
            <person name="Levesque L."/>
            <person name="Li R."/>
            <person name="Lin C.F."/>
            <person name="Lin M.F."/>
            <person name="Lindblad-Toh K."/>
            <person name="Llopart A."/>
            <person name="Long M."/>
            <person name="Low L."/>
            <person name="Lozovsky E."/>
            <person name="Lu J."/>
            <person name="Luo M."/>
            <person name="Machado C.A."/>
            <person name="Makalowski W."/>
            <person name="Marzo M."/>
            <person name="Matsuda M."/>
            <person name="Matzkin L."/>
            <person name="McAllister B."/>
            <person name="McBride C.S."/>
            <person name="McKernan B."/>
            <person name="McKernan K."/>
            <person name="Mendez-Lago M."/>
            <person name="Minx P."/>
            <person name="Mollenhauer M.U."/>
            <person name="Montooth K."/>
            <person name="Mount S.M."/>
            <person name="Mu X."/>
            <person name="Myers E."/>
            <person name="Negre B."/>
            <person name="Newfeld S."/>
            <person name="Nielsen R."/>
            <person name="Noor M.A."/>
            <person name="O'Grady P."/>
            <person name="Pachter L."/>
            <person name="Papaceit M."/>
            <person name="Parisi M.J."/>
            <person name="Parisi M."/>
            <person name="Parts L."/>
            <person name="Pedersen J.S."/>
            <person name="Pesole G."/>
            <person name="Phillippy A.M."/>
            <person name="Ponting C.P."/>
            <person name="Pop M."/>
            <person name="Porcelli D."/>
            <person name="Powell J.R."/>
            <person name="Prohaska S."/>
            <person name="Pruitt K."/>
            <person name="Puig M."/>
            <person name="Quesneville H."/>
            <person name="Ram K.R."/>
            <person name="Rand D."/>
            <person name="Rasmussen M.D."/>
            <person name="Reed L.K."/>
            <person name="Reenan R."/>
            <person name="Reily A."/>
            <person name="Remington K.A."/>
            <person name="Rieger T.T."/>
            <person name="Ritchie M.G."/>
            <person name="Robin C."/>
            <person name="Rogers Y.H."/>
            <person name="Rohde C."/>
            <person name="Rozas J."/>
            <person name="Rubenfield M.J."/>
            <person name="Ruiz A."/>
            <person name="Russo S."/>
            <person name="Salzberg S.L."/>
            <person name="Sanchez-Gracia A."/>
            <person name="Saranga D.J."/>
            <person name="Sato H."/>
            <person name="Schaeffer S.W."/>
            <person name="Schatz M.C."/>
            <person name="Schlenke T."/>
            <person name="Schwartz R."/>
            <person name="Segarra C."/>
            <person name="Singh R.S."/>
            <person name="Sirot L."/>
            <person name="Sirota M."/>
            <person name="Sisneros N.B."/>
            <person name="Smith C.D."/>
            <person name="Smith T.F."/>
            <person name="Spieth J."/>
            <person name="Stage D.E."/>
            <person name="Stark A."/>
            <person name="Stephan W."/>
            <person name="Strausberg R.L."/>
            <person name="Strempel S."/>
            <person name="Sturgill D."/>
            <person name="Sutton G."/>
            <person name="Sutton G.G."/>
            <person name="Tao W."/>
            <person name="Teichmann S."/>
            <person name="Tobari Y.N."/>
            <person name="Tomimura Y."/>
            <person name="Tsolas J.M."/>
            <person name="Valente V.L."/>
            <person name="Venter E."/>
            <person name="Venter J.C."/>
            <person name="Vicario S."/>
            <person name="Vieira F.G."/>
            <person name="Vilella A.J."/>
            <person name="Villasante A."/>
            <person name="Walenz B."/>
            <person name="Wang J."/>
            <person name="Wasserman M."/>
            <person name="Watts T."/>
            <person name="Wilson D."/>
            <person name="Wilson R.K."/>
            <person name="Wing R.A."/>
            <person name="Wolfner M.F."/>
            <person name="Wong A."/>
            <person name="Wong G.K."/>
            <person name="Wu C.I."/>
            <person name="Wu G."/>
            <person name="Yamamoto D."/>
            <person name="Yang H.P."/>
            <person name="Yang S.P."/>
            <person name="Yorke J.A."/>
            <person name="Yoshida K."/>
            <person name="Zdobnov E."/>
            <person name="Zhang P."/>
            <person name="Zhang Y."/>
            <person name="Zimin A.V."/>
            <person name="Baldwin J."/>
            <person name="Abdouelleil A."/>
            <person name="Abdulkadir J."/>
            <person name="Abebe A."/>
            <person name="Abera B."/>
            <person name="Abreu J."/>
            <person name="Acer S.C."/>
            <person name="Aftuck L."/>
            <person name="Alexander A."/>
            <person name="An P."/>
            <person name="Anderson E."/>
            <person name="Anderson S."/>
            <person name="Arachi H."/>
            <person name="Azer M."/>
            <person name="Bachantsang P."/>
            <person name="Barry A."/>
            <person name="Bayul T."/>
            <person name="Berlin A."/>
            <person name="Bessette D."/>
            <person name="Bloom T."/>
            <person name="Blye J."/>
            <person name="Boguslavskiy L."/>
            <person name="Bonnet C."/>
            <person name="Boukhgalter B."/>
            <person name="Bourzgui I."/>
            <person name="Brown A."/>
            <person name="Cahill P."/>
            <person name="Channer S."/>
            <person name="Cheshatsang Y."/>
            <person name="Chuda L."/>
            <person name="Citroen M."/>
            <person name="Collymore A."/>
            <person name="Cooke P."/>
            <person name="Costello M."/>
            <person name="D'Aco K."/>
            <person name="Daza R."/>
            <person name="De Haan G."/>
            <person name="DeGray S."/>
            <person name="DeMaso C."/>
            <person name="Dhargay N."/>
            <person name="Dooley K."/>
            <person name="Dooley E."/>
            <person name="Doricent M."/>
            <person name="Dorje P."/>
            <person name="Dorjee K."/>
            <person name="Dupes A."/>
            <person name="Elong R."/>
            <person name="Falk J."/>
            <person name="Farina A."/>
            <person name="Faro S."/>
            <person name="Ferguson D."/>
            <person name="Fisher S."/>
            <person name="Foley C.D."/>
            <person name="Franke A."/>
            <person name="Friedrich D."/>
            <person name="Gadbois L."/>
            <person name="Gearin G."/>
            <person name="Gearin C.R."/>
            <person name="Giannoukos G."/>
            <person name="Goode T."/>
            <person name="Graham J."/>
            <person name="Grandbois E."/>
            <person name="Grewal S."/>
            <person name="Gyaltsen K."/>
            <person name="Hafez N."/>
            <person name="Hagos B."/>
            <person name="Hall J."/>
            <person name="Henson C."/>
            <person name="Hollinger A."/>
            <person name="Honan T."/>
            <person name="Huard M.D."/>
            <person name="Hughes L."/>
            <person name="Hurhula B."/>
            <person name="Husby M.E."/>
            <person name="Kamat A."/>
            <person name="Kanga B."/>
            <person name="Kashin S."/>
            <person name="Khazanovich D."/>
            <person name="Kisner P."/>
            <person name="Lance K."/>
            <person name="Lara M."/>
            <person name="Lee W."/>
            <person name="Lennon N."/>
            <person name="Letendre F."/>
            <person name="LeVine R."/>
            <person name="Lipovsky A."/>
            <person name="Liu X."/>
            <person name="Liu J."/>
            <person name="Liu S."/>
            <person name="Lokyitsang T."/>
            <person name="Lokyitsang Y."/>
            <person name="Lubonja R."/>
            <person name="Lui A."/>
            <person name="MacDonald P."/>
            <person name="Magnisalis V."/>
            <person name="Maru K."/>
            <person name="Matthews C."/>
            <person name="McCusker W."/>
            <person name="McDonough S."/>
            <person name="Mehta T."/>
            <person name="Meldrim J."/>
            <person name="Meneus L."/>
            <person name="Mihai O."/>
            <person name="Mihalev A."/>
            <person name="Mihova T."/>
            <person name="Mittelman R."/>
            <person name="Mlenga V."/>
            <person name="Montmayeur A."/>
            <person name="Mulrain L."/>
            <person name="Navidi A."/>
            <person name="Naylor J."/>
            <person name="Negash T."/>
            <person name="Nguyen T."/>
            <person name="Nguyen N."/>
            <person name="Nicol R."/>
            <person name="Norbu C."/>
            <person name="Norbu N."/>
            <person name="Novod N."/>
            <person name="O'Neill B."/>
            <person name="Osman S."/>
            <person name="Markiewicz E."/>
            <person name="Oyono O.L."/>
            <person name="Patti C."/>
            <person name="Phunkhang P."/>
            <person name="Pierre F."/>
            <person name="Priest M."/>
            <person name="Raghuraman S."/>
            <person name="Rege F."/>
            <person name="Reyes R."/>
            <person name="Rise C."/>
            <person name="Rogov P."/>
            <person name="Ross K."/>
            <person name="Ryan E."/>
            <person name="Settipalli S."/>
            <person name="Shea T."/>
            <person name="Sherpa N."/>
            <person name="Shi L."/>
            <person name="Shih D."/>
            <person name="Sparrow T."/>
            <person name="Spaulding J."/>
            <person name="Stalker J."/>
            <person name="Stange-Thomann N."/>
            <person name="Stavropoulos S."/>
            <person name="Stone C."/>
            <person name="Strader C."/>
            <person name="Tesfaye S."/>
            <person name="Thomson T."/>
            <person name="Thoulutsang Y."/>
            <person name="Thoulutsang D."/>
            <person name="Topham K."/>
            <person name="Topping I."/>
            <person name="Tsamla T."/>
            <person name="Vassiliev H."/>
            <person name="Vo A."/>
            <person name="Wangchuk T."/>
            <person name="Wangdi T."/>
            <person name="Weiand M."/>
            <person name="Wilkinson J."/>
            <person name="Wilson A."/>
            <person name="Yadav S."/>
            <person name="Young G."/>
            <person name="Yu Q."/>
            <person name="Zembek L."/>
            <person name="Zhong D."/>
            <person name="Zimmer A."/>
            <person name="Zwirko Z."/>
            <person name="Jaffe D.B."/>
            <person name="Alvarez P."/>
            <person name="Brockman W."/>
            <person name="Butler J."/>
            <person name="Chin C."/>
            <person name="Gnerre S."/>
            <person name="Grabherr M."/>
            <person name="Kleber M."/>
            <person name="Mauceli E."/>
            <person name="MacCallum I."/>
        </authorList>
    </citation>
    <scope>NUCLEOTIDE SEQUENCE [LARGE SCALE GENOMIC DNA]</scope>
    <source>
        <strain evidence="3">Tucson 15010-1051.87</strain>
    </source>
</reference>
<keyword evidence="1" id="KW-0812">Transmembrane</keyword>
<keyword evidence="3" id="KW-1185">Reference proteome</keyword>
<evidence type="ECO:0000313" key="2">
    <source>
        <dbReference type="EMBL" id="EDW67729.2"/>
    </source>
</evidence>
<dbReference type="AlphaFoldDB" id="B4LWY2"/>
<accession>B4LWY2</accession>
<gene>
    <name evidence="2" type="primary">Dvir\GJ24317</name>
    <name evidence="2" type="ORF">Dvir_GJ24317</name>
</gene>
<evidence type="ECO:0000313" key="3">
    <source>
        <dbReference type="Proteomes" id="UP000008792"/>
    </source>
</evidence>
<organism evidence="2 3">
    <name type="scientific">Drosophila virilis</name>
    <name type="common">Fruit fly</name>
    <dbReference type="NCBI Taxonomy" id="7244"/>
    <lineage>
        <taxon>Eukaryota</taxon>
        <taxon>Metazoa</taxon>
        <taxon>Ecdysozoa</taxon>
        <taxon>Arthropoda</taxon>
        <taxon>Hexapoda</taxon>
        <taxon>Insecta</taxon>
        <taxon>Pterygota</taxon>
        <taxon>Neoptera</taxon>
        <taxon>Endopterygota</taxon>
        <taxon>Diptera</taxon>
        <taxon>Brachycera</taxon>
        <taxon>Muscomorpha</taxon>
        <taxon>Ephydroidea</taxon>
        <taxon>Drosophilidae</taxon>
        <taxon>Drosophila</taxon>
    </lineage>
</organism>
<feature type="transmembrane region" description="Helical" evidence="1">
    <location>
        <begin position="65"/>
        <end position="86"/>
    </location>
</feature>
<sequence>MLQVKIPRRSLREEEVDNGATQQNFKTLLTTNWAQSYKRDRRDDIEAQFSIVIPRSRMCSLQGKSLLLALLAWFTLLAVALGWPAYGYRTERNGRSYTDIARVVNPNQYAFVGSRNYPGQPFWPAGR</sequence>
<keyword evidence="1" id="KW-1133">Transmembrane helix</keyword>
<dbReference type="eggNOG" id="ENOG502T98C">
    <property type="taxonomic scope" value="Eukaryota"/>
</dbReference>
<protein>
    <submittedName>
        <fullName evidence="2">Uncharacterized protein</fullName>
    </submittedName>
</protein>
<name>B4LWY2_DROVI</name>
<evidence type="ECO:0000256" key="1">
    <source>
        <dbReference type="SAM" id="Phobius"/>
    </source>
</evidence>
<proteinExistence type="predicted"/>